<dbReference type="InterPro" id="IPR000504">
    <property type="entry name" value="RRM_dom"/>
</dbReference>
<evidence type="ECO:0000256" key="3">
    <source>
        <dbReference type="ARBA" id="ARBA00022737"/>
    </source>
</evidence>
<dbReference type="InterPro" id="IPR034392">
    <property type="entry name" value="TatSF1-like_RRM1"/>
</dbReference>
<evidence type="ECO:0000256" key="1">
    <source>
        <dbReference type="ARBA" id="ARBA00007747"/>
    </source>
</evidence>
<evidence type="ECO:0000313" key="10">
    <source>
        <dbReference type="Proteomes" id="UP000002173"/>
    </source>
</evidence>
<dbReference type="PROSITE" id="PS50102">
    <property type="entry name" value="RRM"/>
    <property type="match status" value="1"/>
</dbReference>
<evidence type="ECO:0000313" key="9">
    <source>
        <dbReference type="EMBL" id="EDO07299.1"/>
    </source>
</evidence>
<keyword evidence="4 6" id="KW-0694">RNA-binding</keyword>
<dbReference type="InterPro" id="IPR034393">
    <property type="entry name" value="TatSF1-like"/>
</dbReference>
<organism evidence="9 10">
    <name type="scientific">Babesia bovis</name>
    <dbReference type="NCBI Taxonomy" id="5865"/>
    <lineage>
        <taxon>Eukaryota</taxon>
        <taxon>Sar</taxon>
        <taxon>Alveolata</taxon>
        <taxon>Apicomplexa</taxon>
        <taxon>Aconoidasida</taxon>
        <taxon>Piroplasmida</taxon>
        <taxon>Babesiidae</taxon>
        <taxon>Babesia</taxon>
    </lineage>
</organism>
<dbReference type="InterPro" id="IPR035979">
    <property type="entry name" value="RBD_domain_sf"/>
</dbReference>
<accession>A7ARY0</accession>
<dbReference type="OMA" id="IVISKPM"/>
<dbReference type="GO" id="GO:0005686">
    <property type="term" value="C:U2 snRNP"/>
    <property type="evidence" value="ECO:0007669"/>
    <property type="project" value="TreeGrafter"/>
</dbReference>
<keyword evidence="2" id="KW-0507">mRNA processing</keyword>
<dbReference type="Pfam" id="PF00076">
    <property type="entry name" value="RRM_1"/>
    <property type="match status" value="1"/>
</dbReference>
<dbReference type="STRING" id="5865.A7ARY0"/>
<dbReference type="eggNOG" id="KOG1548">
    <property type="taxonomic scope" value="Eukaryota"/>
</dbReference>
<reference evidence="9 10" key="1">
    <citation type="journal article" date="2007" name="PLoS Pathog.">
        <title>Genome sequence of Babesia bovis and comparative analysis of apicomplexan hemoprotozoa.</title>
        <authorList>
            <person name="Brayton K.A."/>
            <person name="Lau A.O.T."/>
            <person name="Herndon D.R."/>
            <person name="Hannick L."/>
            <person name="Kappmeyer L.S."/>
            <person name="Berens S.J."/>
            <person name="Bidwell S.L."/>
            <person name="Brown W.C."/>
            <person name="Crabtree J."/>
            <person name="Fadrosh D."/>
            <person name="Feldblum T."/>
            <person name="Forberger H.A."/>
            <person name="Haas B.J."/>
            <person name="Howell J.M."/>
            <person name="Khouri H."/>
            <person name="Koo H."/>
            <person name="Mann D.J."/>
            <person name="Norimine J."/>
            <person name="Paulsen I.T."/>
            <person name="Radune D."/>
            <person name="Ren Q."/>
            <person name="Smith R.K. Jr."/>
            <person name="Suarez C.E."/>
            <person name="White O."/>
            <person name="Wortman J.R."/>
            <person name="Knowles D.P. Jr."/>
            <person name="McElwain T.F."/>
            <person name="Nene V.M."/>
        </authorList>
    </citation>
    <scope>NUCLEOTIDE SEQUENCE [LARGE SCALE GENOMIC DNA]</scope>
    <source>
        <strain evidence="9">T2Bo</strain>
    </source>
</reference>
<dbReference type="AlphaFoldDB" id="A7ARY0"/>
<dbReference type="KEGG" id="bbo:BBOV_IV009450"/>
<evidence type="ECO:0000256" key="4">
    <source>
        <dbReference type="ARBA" id="ARBA00022884"/>
    </source>
</evidence>
<feature type="domain" description="RRM" evidence="8">
    <location>
        <begin position="90"/>
        <end position="176"/>
    </location>
</feature>
<gene>
    <name evidence="9" type="ORF">BBOV_IV009450</name>
</gene>
<reference evidence="10" key="3">
    <citation type="journal article" date="2021" name="Int. J. Parasitol.">
        <title>Comparative analysis of gene expression between Babesia bovis blood stages and kinetes allowed by improved genome annotation.</title>
        <authorList>
            <person name="Ueti M.W."/>
            <person name="Johnson W.C."/>
            <person name="Kappmeyer L.S."/>
            <person name="Herndon D.R."/>
            <person name="Mousel M.R."/>
            <person name="Reif K.E."/>
            <person name="Taus N.S."/>
            <person name="Ifeonu O.O."/>
            <person name="Silva J.C."/>
            <person name="Suarez C.E."/>
            <person name="Brayton K.A."/>
        </authorList>
    </citation>
    <scope>NUCLEOTIDE SEQUENCE [LARGE SCALE GENOMIC DNA]</scope>
</reference>
<evidence type="ECO:0000256" key="6">
    <source>
        <dbReference type="PROSITE-ProRule" id="PRU00176"/>
    </source>
</evidence>
<protein>
    <recommendedName>
        <fullName evidence="8">RRM domain-containing protein</fullName>
    </recommendedName>
</protein>
<feature type="compositionally biased region" description="Basic and acidic residues" evidence="7">
    <location>
        <begin position="48"/>
        <end position="59"/>
    </location>
</feature>
<keyword evidence="5" id="KW-0508">mRNA splicing</keyword>
<keyword evidence="10" id="KW-1185">Reference proteome</keyword>
<keyword evidence="3" id="KW-0677">Repeat</keyword>
<dbReference type="CDD" id="cd12281">
    <property type="entry name" value="RRM1_TatSF1_like"/>
    <property type="match status" value="1"/>
</dbReference>
<reference evidence="10" key="2">
    <citation type="journal article" date="2020" name="Data Brief">
        <title>Transcriptome dataset of Babesia bovis life stages within vertebrate and invertebrate hosts.</title>
        <authorList>
            <person name="Ueti M.W."/>
            <person name="Johnson W.C."/>
            <person name="Kappmeyer L.S."/>
            <person name="Herndon D.R."/>
            <person name="Mousel M.R."/>
            <person name="Reif K.E."/>
            <person name="Taus N.S."/>
            <person name="Ifeonu O.O."/>
            <person name="Silva J.C."/>
            <person name="Suarez C.E."/>
            <person name="Brayton K.A."/>
        </authorList>
    </citation>
    <scope>NUCLEOTIDE SEQUENCE [LARGE SCALE GENOMIC DNA]</scope>
</reference>
<evidence type="ECO:0000256" key="5">
    <source>
        <dbReference type="ARBA" id="ARBA00023187"/>
    </source>
</evidence>
<dbReference type="GO" id="GO:0003723">
    <property type="term" value="F:RNA binding"/>
    <property type="evidence" value="ECO:0007669"/>
    <property type="project" value="UniProtKB-UniRule"/>
</dbReference>
<dbReference type="SMART" id="SM00360">
    <property type="entry name" value="RRM"/>
    <property type="match status" value="2"/>
</dbReference>
<dbReference type="InParanoid" id="A7ARY0"/>
<evidence type="ECO:0000256" key="7">
    <source>
        <dbReference type="SAM" id="MobiDB-lite"/>
    </source>
</evidence>
<dbReference type="GeneID" id="5479101"/>
<dbReference type="FunCoup" id="A7ARY0">
    <property type="interactions" value="4"/>
</dbReference>
<evidence type="ECO:0000256" key="2">
    <source>
        <dbReference type="ARBA" id="ARBA00022664"/>
    </source>
</evidence>
<dbReference type="VEuPathDB" id="PiroplasmaDB:BBOV_IV009450"/>
<dbReference type="GO" id="GO:0005684">
    <property type="term" value="C:U2-type spliceosomal complex"/>
    <property type="evidence" value="ECO:0007669"/>
    <property type="project" value="TreeGrafter"/>
</dbReference>
<dbReference type="Gene3D" id="3.30.70.330">
    <property type="match status" value="2"/>
</dbReference>
<feature type="region of interest" description="Disordered" evidence="7">
    <location>
        <begin position="19"/>
        <end position="59"/>
    </location>
</feature>
<dbReference type="InterPro" id="IPR012677">
    <property type="entry name" value="Nucleotide-bd_a/b_plait_sf"/>
</dbReference>
<evidence type="ECO:0000259" key="8">
    <source>
        <dbReference type="PROSITE" id="PS50102"/>
    </source>
</evidence>
<dbReference type="EMBL" id="AAXT01000002">
    <property type="protein sequence ID" value="EDO07299.1"/>
    <property type="molecule type" value="Genomic_DNA"/>
</dbReference>
<dbReference type="SUPFAM" id="SSF54928">
    <property type="entry name" value="RNA-binding domain, RBD"/>
    <property type="match status" value="1"/>
</dbReference>
<sequence length="361" mass="41378">MDSWQSVCQIPEIAALFDEDSSVNDPLPNDNVSNTELTDTVTISPVGDGDKPSVDEDPERIRKREKKKQYLQRKRARIESGQWIDSNRNLSVYITGLPDDVTSEEIANVFRRAGLIKIDPITTLPKIRMYTDAQGVFKNDARVTFVNKESVDFAIRYLDNYHFRPDCVIHVEKATYNPQKRASNSTVSLSGEELRKRYLAAKYEQNRLQSWDQDIDDGTGRRIVICKPMFSTEDAWAHEAGDVFYDDLRDEVQYEITKFVPVEKVTPIARHPQGVVCVKLKTSADAEIFISQFQDRLFDGRRLQVYFFDGKTDLQAQCLPSKDAKEAALRRATAELKQPDDVACDWIDDQSSDEEFEIKTE</sequence>
<dbReference type="PANTHER" id="PTHR15608">
    <property type="entry name" value="SPLICING FACTOR U2AF-ASSOCIATED PROTEIN 2"/>
    <property type="match status" value="1"/>
</dbReference>
<comment type="caution">
    <text evidence="9">The sequence shown here is derived from an EMBL/GenBank/DDBJ whole genome shotgun (WGS) entry which is preliminary data.</text>
</comment>
<dbReference type="Proteomes" id="UP000002173">
    <property type="component" value="Unassembled WGS sequence"/>
</dbReference>
<comment type="similarity">
    <text evidence="1">Belongs to the HTATSF1 family.</text>
</comment>
<dbReference type="PANTHER" id="PTHR15608:SF0">
    <property type="entry name" value="HIV TAT-SPECIFIC FACTOR 1"/>
    <property type="match status" value="1"/>
</dbReference>
<feature type="compositionally biased region" description="Polar residues" evidence="7">
    <location>
        <begin position="30"/>
        <end position="43"/>
    </location>
</feature>
<proteinExistence type="inferred from homology"/>
<dbReference type="GO" id="GO:0000398">
    <property type="term" value="P:mRNA splicing, via spliceosome"/>
    <property type="evidence" value="ECO:0007669"/>
    <property type="project" value="InterPro"/>
</dbReference>
<name>A7ARY0_BABBO</name>